<keyword evidence="6 7" id="KW-0472">Membrane</keyword>
<feature type="transmembrane region" description="Helical" evidence="7">
    <location>
        <begin position="75"/>
        <end position="95"/>
    </location>
</feature>
<dbReference type="AlphaFoldDB" id="A0A974SRU9"/>
<comment type="subcellular location">
    <subcellularLocation>
        <location evidence="1 7">Cell membrane</location>
        <topology evidence="1 7">Multi-pass membrane protein</topology>
    </subcellularLocation>
</comment>
<keyword evidence="5 7" id="KW-1133">Transmembrane helix</keyword>
<evidence type="ECO:0000256" key="3">
    <source>
        <dbReference type="ARBA" id="ARBA00022475"/>
    </source>
</evidence>
<dbReference type="Proteomes" id="UP000663444">
    <property type="component" value="Chromosome"/>
</dbReference>
<feature type="transmembrane region" description="Helical" evidence="7">
    <location>
        <begin position="177"/>
        <end position="196"/>
    </location>
</feature>
<dbReference type="NCBIfam" id="TIGR00427">
    <property type="entry name" value="NAAT family transporter"/>
    <property type="match status" value="1"/>
</dbReference>
<keyword evidence="3" id="KW-1003">Cell membrane</keyword>
<evidence type="ECO:0000313" key="9">
    <source>
        <dbReference type="Proteomes" id="UP000663444"/>
    </source>
</evidence>
<dbReference type="RefSeq" id="WP_203388893.1">
    <property type="nucleotide sequence ID" value="NZ_CP064781.1"/>
</dbReference>
<feature type="transmembrane region" description="Helical" evidence="7">
    <location>
        <begin position="6"/>
        <end position="29"/>
    </location>
</feature>
<keyword evidence="9" id="KW-1185">Reference proteome</keyword>
<protein>
    <recommendedName>
        <fullName evidence="7">UPF0056 membrane protein</fullName>
    </recommendedName>
</protein>
<dbReference type="EMBL" id="CP064781">
    <property type="protein sequence ID" value="QRJ65363.1"/>
    <property type="molecule type" value="Genomic_DNA"/>
</dbReference>
<gene>
    <name evidence="8" type="ORF">IWH25_08595</name>
</gene>
<sequence>MPADFFATVALLLILLDPLGNIPLLISLLKPLPAARRQRAILRESLIAGAVLVLFVFVGDWVLAALRLSESALEISGGLILFLIALGMVFPRGNAAEGDPEFSGEPLIVPIAIPMIAGPAALATVLLAARQAEQPYSLVAAICVAVVLNTLILLAAGRLARLFGKAGLAAMERLMGLALTAMAVQMLISGIKGAFLTGTMP</sequence>
<evidence type="ECO:0000256" key="7">
    <source>
        <dbReference type="RuleBase" id="RU362048"/>
    </source>
</evidence>
<dbReference type="GO" id="GO:0005886">
    <property type="term" value="C:plasma membrane"/>
    <property type="evidence" value="ECO:0007669"/>
    <property type="project" value="UniProtKB-SubCell"/>
</dbReference>
<feature type="transmembrane region" description="Helical" evidence="7">
    <location>
        <begin position="107"/>
        <end position="129"/>
    </location>
</feature>
<accession>A0A974SRU9</accession>
<evidence type="ECO:0000256" key="6">
    <source>
        <dbReference type="ARBA" id="ARBA00023136"/>
    </source>
</evidence>
<feature type="transmembrane region" description="Helical" evidence="7">
    <location>
        <begin position="41"/>
        <end position="63"/>
    </location>
</feature>
<dbReference type="KEGG" id="ares:IWH25_08595"/>
<evidence type="ECO:0000256" key="4">
    <source>
        <dbReference type="ARBA" id="ARBA00022692"/>
    </source>
</evidence>
<feature type="transmembrane region" description="Helical" evidence="7">
    <location>
        <begin position="135"/>
        <end position="156"/>
    </location>
</feature>
<comment type="similarity">
    <text evidence="2 7">Belongs to the UPF0056 (MarC) family.</text>
</comment>
<proteinExistence type="inferred from homology"/>
<evidence type="ECO:0000256" key="1">
    <source>
        <dbReference type="ARBA" id="ARBA00004651"/>
    </source>
</evidence>
<evidence type="ECO:0000256" key="2">
    <source>
        <dbReference type="ARBA" id="ARBA00009784"/>
    </source>
</evidence>
<reference evidence="8" key="1">
    <citation type="submission" date="2020-11" db="EMBL/GenBank/DDBJ databases">
        <title>Azospira restricta DSM 18626 genome sequence.</title>
        <authorList>
            <person name="Moe W.M."/>
        </authorList>
    </citation>
    <scope>NUCLEOTIDE SEQUENCE</scope>
    <source>
        <strain evidence="8">DSM 18626</strain>
    </source>
</reference>
<keyword evidence="4 7" id="KW-0812">Transmembrane</keyword>
<name>A0A974SRU9_9RHOO</name>
<evidence type="ECO:0000313" key="8">
    <source>
        <dbReference type="EMBL" id="QRJ65363.1"/>
    </source>
</evidence>
<organism evidence="8 9">
    <name type="scientific">Azospira restricta</name>
    <dbReference type="NCBI Taxonomy" id="404405"/>
    <lineage>
        <taxon>Bacteria</taxon>
        <taxon>Pseudomonadati</taxon>
        <taxon>Pseudomonadota</taxon>
        <taxon>Betaproteobacteria</taxon>
        <taxon>Rhodocyclales</taxon>
        <taxon>Rhodocyclaceae</taxon>
        <taxon>Azospira</taxon>
    </lineage>
</organism>
<dbReference type="PANTHER" id="PTHR33508">
    <property type="entry name" value="UPF0056 MEMBRANE PROTEIN YHCE"/>
    <property type="match status" value="1"/>
</dbReference>
<evidence type="ECO:0000256" key="5">
    <source>
        <dbReference type="ARBA" id="ARBA00022989"/>
    </source>
</evidence>
<dbReference type="PANTHER" id="PTHR33508:SF10">
    <property type="entry name" value="UPF0056 INNER MEMBRANE PROTEIN YHGN"/>
    <property type="match status" value="1"/>
</dbReference>
<dbReference type="Pfam" id="PF01914">
    <property type="entry name" value="MarC"/>
    <property type="match status" value="1"/>
</dbReference>
<dbReference type="InterPro" id="IPR002771">
    <property type="entry name" value="Multi_antbiot-R_MarC"/>
</dbReference>